<dbReference type="GO" id="GO:0046872">
    <property type="term" value="F:metal ion binding"/>
    <property type="evidence" value="ECO:0007669"/>
    <property type="project" value="UniProtKB-KW"/>
</dbReference>
<dbReference type="SUPFAM" id="SSF55060">
    <property type="entry name" value="GHMP Kinase, C-terminal domain"/>
    <property type="match status" value="1"/>
</dbReference>
<dbReference type="GO" id="GO:0005524">
    <property type="term" value="F:ATP binding"/>
    <property type="evidence" value="ECO:0007669"/>
    <property type="project" value="UniProtKB-KW"/>
</dbReference>
<keyword evidence="3" id="KW-0547">Nucleotide-binding</keyword>
<protein>
    <submittedName>
        <fullName evidence="10">Galactokinase</fullName>
    </submittedName>
</protein>
<keyword evidence="4 10" id="KW-0418">Kinase</keyword>
<reference evidence="10 11" key="1">
    <citation type="submission" date="2015-09" db="EMBL/GenBank/DDBJ databases">
        <title>Draft genome sequence of Kouleothrix aurantiaca JCM 19913.</title>
        <authorList>
            <person name="Hemp J."/>
        </authorList>
    </citation>
    <scope>NUCLEOTIDE SEQUENCE [LARGE SCALE GENOMIC DNA]</scope>
    <source>
        <strain evidence="10 11">COM-B</strain>
    </source>
</reference>
<evidence type="ECO:0000256" key="5">
    <source>
        <dbReference type="ARBA" id="ARBA00022840"/>
    </source>
</evidence>
<dbReference type="InterPro" id="IPR036554">
    <property type="entry name" value="GHMP_kinase_C_sf"/>
</dbReference>
<name>A0A0P9F823_9CHLR</name>
<evidence type="ECO:0000313" key="10">
    <source>
        <dbReference type="EMBL" id="KPV48456.1"/>
    </source>
</evidence>
<evidence type="ECO:0000256" key="6">
    <source>
        <dbReference type="ARBA" id="ARBA00022842"/>
    </source>
</evidence>
<keyword evidence="7" id="KW-0299">Galactose metabolism</keyword>
<evidence type="ECO:0000313" key="11">
    <source>
        <dbReference type="Proteomes" id="UP000050509"/>
    </source>
</evidence>
<proteinExistence type="predicted"/>
<evidence type="ECO:0000256" key="7">
    <source>
        <dbReference type="ARBA" id="ARBA00023144"/>
    </source>
</evidence>
<keyword evidence="5" id="KW-0067">ATP-binding</keyword>
<dbReference type="PATRIC" id="fig|186479.3.peg.5408"/>
<sequence length="209" mass="22629">GQRGHALLLDCRDLNYRPVPLPANVQIVVCDSHTERRLDNSAYNERRAECNQAVGMFRQWYPKILALRDISVAQFEEHKAELPEPVRARARHVITEDDRAVRGAAALEAGDVAAFGTLMNESHASLRDDYEVSIPDMDALVAAAQAVPGCYGSRLTGAGFGGCTVSLVANDAVERFKQEVGAAFRAATGRDTTIYVCQASDGVGRAVPD</sequence>
<dbReference type="AlphaFoldDB" id="A0A0P9F823"/>
<dbReference type="GO" id="GO:0006012">
    <property type="term" value="P:galactose metabolic process"/>
    <property type="evidence" value="ECO:0007669"/>
    <property type="project" value="UniProtKB-KW"/>
</dbReference>
<evidence type="ECO:0000259" key="9">
    <source>
        <dbReference type="Pfam" id="PF08544"/>
    </source>
</evidence>
<accession>A0A0P9F823</accession>
<dbReference type="Proteomes" id="UP000050509">
    <property type="component" value="Unassembled WGS sequence"/>
</dbReference>
<dbReference type="Pfam" id="PF08544">
    <property type="entry name" value="GHMP_kinases_C"/>
    <property type="match status" value="1"/>
</dbReference>
<dbReference type="PANTHER" id="PTHR10457:SF7">
    <property type="entry name" value="GALACTOKINASE-RELATED"/>
    <property type="match status" value="1"/>
</dbReference>
<dbReference type="GO" id="GO:0004335">
    <property type="term" value="F:galactokinase activity"/>
    <property type="evidence" value="ECO:0007669"/>
    <property type="project" value="TreeGrafter"/>
</dbReference>
<keyword evidence="2" id="KW-0479">Metal-binding</keyword>
<feature type="domain" description="GHMP kinase C-terminal" evidence="9">
    <location>
        <begin position="105"/>
        <end position="185"/>
    </location>
</feature>
<dbReference type="GO" id="GO:0005829">
    <property type="term" value="C:cytosol"/>
    <property type="evidence" value="ECO:0007669"/>
    <property type="project" value="TreeGrafter"/>
</dbReference>
<evidence type="ECO:0000256" key="4">
    <source>
        <dbReference type="ARBA" id="ARBA00022777"/>
    </source>
</evidence>
<gene>
    <name evidence="10" type="ORF">SE17_37970</name>
</gene>
<keyword evidence="1" id="KW-0808">Transferase</keyword>
<evidence type="ECO:0000256" key="8">
    <source>
        <dbReference type="ARBA" id="ARBA00023277"/>
    </source>
</evidence>
<evidence type="ECO:0000256" key="1">
    <source>
        <dbReference type="ARBA" id="ARBA00022679"/>
    </source>
</evidence>
<feature type="non-terminal residue" evidence="10">
    <location>
        <position position="1"/>
    </location>
</feature>
<comment type="caution">
    <text evidence="10">The sequence shown here is derived from an EMBL/GenBank/DDBJ whole genome shotgun (WGS) entry which is preliminary data.</text>
</comment>
<dbReference type="InterPro" id="IPR013750">
    <property type="entry name" value="GHMP_kinase_C_dom"/>
</dbReference>
<dbReference type="Gene3D" id="3.30.70.890">
    <property type="entry name" value="GHMP kinase, C-terminal domain"/>
    <property type="match status" value="1"/>
</dbReference>
<dbReference type="FunFam" id="3.30.70.890:FF:000001">
    <property type="entry name" value="Galactokinase"/>
    <property type="match status" value="1"/>
</dbReference>
<keyword evidence="8" id="KW-0119">Carbohydrate metabolism</keyword>
<keyword evidence="6" id="KW-0460">Magnesium</keyword>
<dbReference type="PANTHER" id="PTHR10457">
    <property type="entry name" value="MEVALONATE KINASE/GALACTOKINASE"/>
    <property type="match status" value="1"/>
</dbReference>
<evidence type="ECO:0000256" key="2">
    <source>
        <dbReference type="ARBA" id="ARBA00022723"/>
    </source>
</evidence>
<organism evidence="10 11">
    <name type="scientific">Kouleothrix aurantiaca</name>
    <dbReference type="NCBI Taxonomy" id="186479"/>
    <lineage>
        <taxon>Bacteria</taxon>
        <taxon>Bacillati</taxon>
        <taxon>Chloroflexota</taxon>
        <taxon>Chloroflexia</taxon>
        <taxon>Chloroflexales</taxon>
        <taxon>Roseiflexineae</taxon>
        <taxon>Roseiflexaceae</taxon>
        <taxon>Kouleothrix</taxon>
    </lineage>
</organism>
<keyword evidence="11" id="KW-1185">Reference proteome</keyword>
<evidence type="ECO:0000256" key="3">
    <source>
        <dbReference type="ARBA" id="ARBA00022741"/>
    </source>
</evidence>
<dbReference type="EMBL" id="LJCR01002638">
    <property type="protein sequence ID" value="KPV48456.1"/>
    <property type="molecule type" value="Genomic_DNA"/>
</dbReference>